<dbReference type="InterPro" id="IPR050194">
    <property type="entry name" value="Glycosyltransferase_grp1"/>
</dbReference>
<dbReference type="PANTHER" id="PTHR45947">
    <property type="entry name" value="SULFOQUINOVOSYL TRANSFERASE SQD2"/>
    <property type="match status" value="1"/>
</dbReference>
<dbReference type="InterPro" id="IPR001296">
    <property type="entry name" value="Glyco_trans_1"/>
</dbReference>
<organism evidence="3 4">
    <name type="scientific">Candidatus Thiodictyon syntrophicum</name>
    <dbReference type="NCBI Taxonomy" id="1166950"/>
    <lineage>
        <taxon>Bacteria</taxon>
        <taxon>Pseudomonadati</taxon>
        <taxon>Pseudomonadota</taxon>
        <taxon>Gammaproteobacteria</taxon>
        <taxon>Chromatiales</taxon>
        <taxon>Chromatiaceae</taxon>
        <taxon>Thiodictyon</taxon>
    </lineage>
</organism>
<evidence type="ECO:0000259" key="1">
    <source>
        <dbReference type="Pfam" id="PF00534"/>
    </source>
</evidence>
<dbReference type="AlphaFoldDB" id="A0A2K8UEB7"/>
<dbReference type="Pfam" id="PF00534">
    <property type="entry name" value="Glycos_transf_1"/>
    <property type="match status" value="1"/>
</dbReference>
<dbReference type="KEGG" id="tsy:THSYN_24980"/>
<dbReference type="PANTHER" id="PTHR45947:SF3">
    <property type="entry name" value="SULFOQUINOVOSYL TRANSFERASE SQD2"/>
    <property type="match status" value="1"/>
</dbReference>
<protein>
    <recommendedName>
        <fullName evidence="5">Glycosyl transferase family 1 domain-containing protein</fullName>
    </recommendedName>
</protein>
<feature type="domain" description="Glycosyl transferase family 1" evidence="1">
    <location>
        <begin position="133"/>
        <end position="277"/>
    </location>
</feature>
<dbReference type="Pfam" id="PF13439">
    <property type="entry name" value="Glyco_transf_4"/>
    <property type="match status" value="1"/>
</dbReference>
<name>A0A2K8UEB7_9GAMM</name>
<dbReference type="SUPFAM" id="SSF53756">
    <property type="entry name" value="UDP-Glycosyltransferase/glycogen phosphorylase"/>
    <property type="match status" value="1"/>
</dbReference>
<sequence>MRIIGLTPRQRHRKRLDAYLEALEELKATGWKPDLIHSHSVDLGGLVAQRIKQVYGIPYVITEHRPFALCNYPEHMRDDIKGAFRNADMVLSLSYDKVRQLGMSDIDVEPNLIFNLVDESVFNKLCAPYEPGHPLKLISIGAASHLKDHRTLLRALTILKGRNIPFKLTLIGLKVWGGLYEETLQFIVDQGLADDITVIDRIERQRVPGYLAANQVFLLTSIAEGFPVSVLEAMACGLFVVATRHGGTEDILTTESGVLVEIKNYLKIADRLEAIYRGDIQFEPQAIRAHVVSLCGTTAFGQRLAAYYEQALG</sequence>
<dbReference type="GO" id="GO:0016757">
    <property type="term" value="F:glycosyltransferase activity"/>
    <property type="evidence" value="ECO:0007669"/>
    <property type="project" value="InterPro"/>
</dbReference>
<evidence type="ECO:0008006" key="5">
    <source>
        <dbReference type="Google" id="ProtNLM"/>
    </source>
</evidence>
<keyword evidence="4" id="KW-1185">Reference proteome</keyword>
<dbReference type="InterPro" id="IPR028098">
    <property type="entry name" value="Glyco_trans_4-like_N"/>
</dbReference>
<gene>
    <name evidence="3" type="ORF">THSYN_24980</name>
</gene>
<accession>A0A2K8UEB7</accession>
<dbReference type="Gene3D" id="3.40.50.2000">
    <property type="entry name" value="Glycogen Phosphorylase B"/>
    <property type="match status" value="2"/>
</dbReference>
<proteinExistence type="predicted"/>
<dbReference type="Proteomes" id="UP000232638">
    <property type="component" value="Chromosome"/>
</dbReference>
<feature type="domain" description="Glycosyltransferase subfamily 4-like N-terminal" evidence="2">
    <location>
        <begin position="8"/>
        <end position="94"/>
    </location>
</feature>
<reference evidence="3 4" key="1">
    <citation type="submission" date="2017-03" db="EMBL/GenBank/DDBJ databases">
        <title>Complete genome sequence of Candidatus 'Thiodictyon syntrophicum' sp. nov. strain Cad16T, a photolithoautotroph purple sulfur bacterium isolated from an alpine meromictic lake.</title>
        <authorList>
            <person name="Luedin S.M."/>
            <person name="Pothier J.F."/>
            <person name="Danza F."/>
            <person name="Storelli N."/>
            <person name="Wittwer M."/>
            <person name="Tonolla M."/>
        </authorList>
    </citation>
    <scope>NUCLEOTIDE SEQUENCE [LARGE SCALE GENOMIC DNA]</scope>
    <source>
        <strain evidence="3 4">Cad16T</strain>
    </source>
</reference>
<evidence type="ECO:0000313" key="4">
    <source>
        <dbReference type="Proteomes" id="UP000232638"/>
    </source>
</evidence>
<dbReference type="EMBL" id="CP020370">
    <property type="protein sequence ID" value="AUB83875.1"/>
    <property type="molecule type" value="Genomic_DNA"/>
</dbReference>
<evidence type="ECO:0000259" key="2">
    <source>
        <dbReference type="Pfam" id="PF13439"/>
    </source>
</evidence>
<evidence type="ECO:0000313" key="3">
    <source>
        <dbReference type="EMBL" id="AUB83875.1"/>
    </source>
</evidence>